<feature type="region of interest" description="Disordered" evidence="9">
    <location>
        <begin position="201"/>
        <end position="266"/>
    </location>
</feature>
<evidence type="ECO:0000313" key="12">
    <source>
        <dbReference type="Proteomes" id="UP001291623"/>
    </source>
</evidence>
<comment type="subcellular location">
    <subcellularLocation>
        <location evidence="1 7 8">Nucleus</location>
    </subcellularLocation>
</comment>
<dbReference type="FunFam" id="1.10.10.60:FF:000679">
    <property type="entry name" value="Homeobox protein aristaless"/>
    <property type="match status" value="1"/>
</dbReference>
<feature type="compositionally biased region" description="Low complexity" evidence="9">
    <location>
        <begin position="212"/>
        <end position="234"/>
    </location>
</feature>
<keyword evidence="12" id="KW-1185">Reference proteome</keyword>
<feature type="DNA-binding region" description="Homeobox" evidence="7">
    <location>
        <begin position="255"/>
        <end position="314"/>
    </location>
</feature>
<dbReference type="CDD" id="cd00086">
    <property type="entry name" value="homeodomain"/>
    <property type="match status" value="1"/>
</dbReference>
<evidence type="ECO:0000256" key="6">
    <source>
        <dbReference type="ARBA" id="ARBA00023242"/>
    </source>
</evidence>
<keyword evidence="6 7" id="KW-0539">Nucleus</keyword>
<organism evidence="11 12">
    <name type="scientific">Anisodus tanguticus</name>
    <dbReference type="NCBI Taxonomy" id="243964"/>
    <lineage>
        <taxon>Eukaryota</taxon>
        <taxon>Viridiplantae</taxon>
        <taxon>Streptophyta</taxon>
        <taxon>Embryophyta</taxon>
        <taxon>Tracheophyta</taxon>
        <taxon>Spermatophyta</taxon>
        <taxon>Magnoliopsida</taxon>
        <taxon>eudicotyledons</taxon>
        <taxon>Gunneridae</taxon>
        <taxon>Pentapetalae</taxon>
        <taxon>asterids</taxon>
        <taxon>lamiids</taxon>
        <taxon>Solanales</taxon>
        <taxon>Solanaceae</taxon>
        <taxon>Solanoideae</taxon>
        <taxon>Hyoscyameae</taxon>
        <taxon>Anisodus</taxon>
    </lineage>
</organism>
<evidence type="ECO:0000256" key="3">
    <source>
        <dbReference type="ARBA" id="ARBA00022473"/>
    </source>
</evidence>
<feature type="region of interest" description="Disordered" evidence="9">
    <location>
        <begin position="447"/>
        <end position="466"/>
    </location>
</feature>
<comment type="caution">
    <text evidence="11">The sequence shown here is derived from an EMBL/GenBank/DDBJ whole genome shotgun (WGS) entry which is preliminary data.</text>
</comment>
<dbReference type="PROSITE" id="PS50071">
    <property type="entry name" value="HOMEOBOX_2"/>
    <property type="match status" value="1"/>
</dbReference>
<evidence type="ECO:0000259" key="10">
    <source>
        <dbReference type="PROSITE" id="PS50071"/>
    </source>
</evidence>
<dbReference type="Gene3D" id="1.10.10.60">
    <property type="entry name" value="Homeodomain-like"/>
    <property type="match status" value="1"/>
</dbReference>
<reference evidence="11" key="1">
    <citation type="submission" date="2023-12" db="EMBL/GenBank/DDBJ databases">
        <title>Genome assembly of Anisodus tanguticus.</title>
        <authorList>
            <person name="Wang Y.-J."/>
        </authorList>
    </citation>
    <scope>NUCLEOTIDE SEQUENCE</scope>
    <source>
        <strain evidence="11">KB-2021</strain>
        <tissue evidence="11">Leaf</tissue>
    </source>
</reference>
<evidence type="ECO:0000256" key="4">
    <source>
        <dbReference type="ARBA" id="ARBA00023125"/>
    </source>
</evidence>
<evidence type="ECO:0000256" key="5">
    <source>
        <dbReference type="ARBA" id="ARBA00023155"/>
    </source>
</evidence>
<dbReference type="GO" id="GO:0005634">
    <property type="term" value="C:nucleus"/>
    <property type="evidence" value="ECO:0007669"/>
    <property type="project" value="UniProtKB-SubCell"/>
</dbReference>
<dbReference type="InterPro" id="IPR017970">
    <property type="entry name" value="Homeobox_CS"/>
</dbReference>
<evidence type="ECO:0000256" key="1">
    <source>
        <dbReference type="ARBA" id="ARBA00004123"/>
    </source>
</evidence>
<dbReference type="PANTHER" id="PTHR45882:SF3">
    <property type="entry name" value="PITUITARY HOMEOBOX HOMOLOG PTX1"/>
    <property type="match status" value="1"/>
</dbReference>
<dbReference type="SUPFAM" id="SSF46689">
    <property type="entry name" value="Homeodomain-like"/>
    <property type="match status" value="1"/>
</dbReference>
<dbReference type="EMBL" id="JAVYJV010000095">
    <property type="protein sequence ID" value="KAK4336756.1"/>
    <property type="molecule type" value="Genomic_DNA"/>
</dbReference>
<keyword evidence="3" id="KW-0217">Developmental protein</keyword>
<feature type="compositionally biased region" description="Polar residues" evidence="9">
    <location>
        <begin position="201"/>
        <end position="211"/>
    </location>
</feature>
<accession>A0AAE1QNC6</accession>
<feature type="domain" description="Homeobox" evidence="10">
    <location>
        <begin position="253"/>
        <end position="313"/>
    </location>
</feature>
<dbReference type="AlphaFoldDB" id="A0AAE1QNC6"/>
<keyword evidence="4 7" id="KW-0238">DNA-binding</keyword>
<dbReference type="GO" id="GO:0009653">
    <property type="term" value="P:anatomical structure morphogenesis"/>
    <property type="evidence" value="ECO:0007669"/>
    <property type="project" value="TreeGrafter"/>
</dbReference>
<protein>
    <recommendedName>
        <fullName evidence="10">Homeobox domain-containing protein</fullName>
    </recommendedName>
</protein>
<dbReference type="InterPro" id="IPR009057">
    <property type="entry name" value="Homeodomain-like_sf"/>
</dbReference>
<dbReference type="PANTHER" id="PTHR45882">
    <property type="entry name" value="PITUITARY HOMEOBOX HOMOLOG PTX1"/>
    <property type="match status" value="1"/>
</dbReference>
<feature type="compositionally biased region" description="Basic residues" evidence="9">
    <location>
        <begin position="251"/>
        <end position="261"/>
    </location>
</feature>
<name>A0AAE1QNC6_9SOLA</name>
<dbReference type="Pfam" id="PF00046">
    <property type="entry name" value="Homeodomain"/>
    <property type="match status" value="1"/>
</dbReference>
<evidence type="ECO:0000313" key="11">
    <source>
        <dbReference type="EMBL" id="KAK4336756.1"/>
    </source>
</evidence>
<comment type="similarity">
    <text evidence="2">Belongs to the paired homeobox family. Bicoid subfamily.</text>
</comment>
<gene>
    <name evidence="11" type="ORF">RND71_043771</name>
</gene>
<proteinExistence type="inferred from homology"/>
<dbReference type="PROSITE" id="PS00027">
    <property type="entry name" value="HOMEOBOX_1"/>
    <property type="match status" value="1"/>
</dbReference>
<dbReference type="Proteomes" id="UP001291623">
    <property type="component" value="Unassembled WGS sequence"/>
</dbReference>
<sequence>MIGNPASTTSNSSFVQYHQNQMTNGSIINSITGPTANTANSPNYLSNTNNHLSNSSSTLPINNNFHSNRFNNVSSSFHTHNNTSLPVAATSMLMNGRLMFNELNGSSAGSAGSNSACSNSTLNSLEEGISKKPTVRLFSPYISSLSPCSADSVDKTNNGQLNNNNHLPLDASDIDLGNSYNDLSHLTPHHSSHQLLASNLHQPQTSPSNQHSSFASPANTNAASTNSNGATSSNGYLEDMLSSPSDTLNSPRRRQRRKRTHFTSNQLQELESAFSRNRYPDMNAREEIASWTGLSEARVRVWFKNRRAKWRKKERNFGPDFRPFTGPPGNVSSNNQALNGFSTGLDLYNYTYSNWNKIWPPSRTALAASNVVRQSNHLTNTTNLNGNLGSTNLTPNNLAQNSNLSHMNNTNHSSLIPNNYLSTTPILPVLSNESSLQTQNVNNSINELNNSSSQSSHGSSVDSQTSIKNETNDTKLEFGEQTSSLPVVAQV</sequence>
<evidence type="ECO:0000256" key="2">
    <source>
        <dbReference type="ARBA" id="ARBA00006503"/>
    </source>
</evidence>
<dbReference type="GO" id="GO:0000978">
    <property type="term" value="F:RNA polymerase II cis-regulatory region sequence-specific DNA binding"/>
    <property type="evidence" value="ECO:0007669"/>
    <property type="project" value="TreeGrafter"/>
</dbReference>
<dbReference type="SMART" id="SM00389">
    <property type="entry name" value="HOX"/>
    <property type="match status" value="1"/>
</dbReference>
<evidence type="ECO:0000256" key="7">
    <source>
        <dbReference type="PROSITE-ProRule" id="PRU00108"/>
    </source>
</evidence>
<dbReference type="InterPro" id="IPR001356">
    <property type="entry name" value="HD"/>
</dbReference>
<evidence type="ECO:0000256" key="8">
    <source>
        <dbReference type="RuleBase" id="RU000682"/>
    </source>
</evidence>
<evidence type="ECO:0000256" key="9">
    <source>
        <dbReference type="SAM" id="MobiDB-lite"/>
    </source>
</evidence>
<dbReference type="GO" id="GO:0000981">
    <property type="term" value="F:DNA-binding transcription factor activity, RNA polymerase II-specific"/>
    <property type="evidence" value="ECO:0007669"/>
    <property type="project" value="InterPro"/>
</dbReference>
<keyword evidence="5 7" id="KW-0371">Homeobox</keyword>